<organism evidence="1 2">
    <name type="scientific">Cymbomonas tetramitiformis</name>
    <dbReference type="NCBI Taxonomy" id="36881"/>
    <lineage>
        <taxon>Eukaryota</taxon>
        <taxon>Viridiplantae</taxon>
        <taxon>Chlorophyta</taxon>
        <taxon>Pyramimonadophyceae</taxon>
        <taxon>Pyramimonadales</taxon>
        <taxon>Pyramimonadaceae</taxon>
        <taxon>Cymbomonas</taxon>
    </lineage>
</organism>
<dbReference type="EMBL" id="LGRX02035271">
    <property type="protein sequence ID" value="KAK3235544.1"/>
    <property type="molecule type" value="Genomic_DNA"/>
</dbReference>
<name>A0AAE0BGG1_9CHLO</name>
<accession>A0AAE0BGG1</accession>
<proteinExistence type="predicted"/>
<evidence type="ECO:0000313" key="1">
    <source>
        <dbReference type="EMBL" id="KAK3235544.1"/>
    </source>
</evidence>
<dbReference type="AlphaFoldDB" id="A0AAE0BGG1"/>
<evidence type="ECO:0000313" key="2">
    <source>
        <dbReference type="Proteomes" id="UP001190700"/>
    </source>
</evidence>
<dbReference type="Proteomes" id="UP001190700">
    <property type="component" value="Unassembled WGS sequence"/>
</dbReference>
<sequence>MLALFRKALSRSDTSDEERDASTRLVVGRLLDLSSEAYSGSEGSGGADEANQCATMLGECQKRLSRVCRKMCTKGCSDLADAYDPMTLDNEFVRVVLLECSLRYWLMHHTSRIDIDVLSGTERSCFHAIAKAHLHRCAPHENASNAVESVCTNLATRRTDASRGCFLAIATLLLCRLPLDDKNRELFDRLLRVVATERAFDVTKQLIAERTISASAFPIEDAEHEAWRRRLLRWTVKKLRSPITDQLYQLCTEFLLQSRHVPPSWGAIVPESRLFRKSTAFRRNPASNVMARQAPERADELRERVRREILRFGDAHRHFDETYQFCQELWEMGVVALHYACAQECDLNWMSRYYMDDDLNAFQTLFRVERFRAASSVNQALAVVRSRDRWFVKRSDSDDLLNLESVAPNESVDAWTAIAVWCRDVHERMRGMPCRGKSVAAVLEDIAAA</sequence>
<protein>
    <submittedName>
        <fullName evidence="1">Uncharacterized protein</fullName>
    </submittedName>
</protein>
<comment type="caution">
    <text evidence="1">The sequence shown here is derived from an EMBL/GenBank/DDBJ whole genome shotgun (WGS) entry which is preliminary data.</text>
</comment>
<keyword evidence="2" id="KW-1185">Reference proteome</keyword>
<reference evidence="1 2" key="1">
    <citation type="journal article" date="2015" name="Genome Biol. Evol.">
        <title>Comparative Genomics of a Bacterivorous Green Alga Reveals Evolutionary Causalities and Consequences of Phago-Mixotrophic Mode of Nutrition.</title>
        <authorList>
            <person name="Burns J.A."/>
            <person name="Paasch A."/>
            <person name="Narechania A."/>
            <person name="Kim E."/>
        </authorList>
    </citation>
    <scope>NUCLEOTIDE SEQUENCE [LARGE SCALE GENOMIC DNA]</scope>
    <source>
        <strain evidence="1 2">PLY_AMNH</strain>
    </source>
</reference>
<gene>
    <name evidence="1" type="ORF">CYMTET_54251</name>
</gene>